<dbReference type="AlphaFoldDB" id="A0A8K0EAT9"/>
<keyword evidence="4" id="KW-0175">Coiled coil</keyword>
<organism evidence="7 8">
    <name type="scientific">Branchiostoma lanceolatum</name>
    <name type="common">Common lancelet</name>
    <name type="synonym">Amphioxus lanceolatum</name>
    <dbReference type="NCBI Taxonomy" id="7740"/>
    <lineage>
        <taxon>Eukaryota</taxon>
        <taxon>Metazoa</taxon>
        <taxon>Chordata</taxon>
        <taxon>Cephalochordata</taxon>
        <taxon>Leptocardii</taxon>
        <taxon>Amphioxiformes</taxon>
        <taxon>Branchiostomatidae</taxon>
        <taxon>Branchiostoma</taxon>
    </lineage>
</organism>
<proteinExistence type="predicted"/>
<feature type="signal peptide" evidence="5">
    <location>
        <begin position="1"/>
        <end position="25"/>
    </location>
</feature>
<dbReference type="Gene3D" id="2.60.120.40">
    <property type="match status" value="1"/>
</dbReference>
<name>A0A8K0EAT9_BRALA</name>
<dbReference type="EMBL" id="OV696698">
    <property type="protein sequence ID" value="CAH1242654.1"/>
    <property type="molecule type" value="Genomic_DNA"/>
</dbReference>
<sequence>MLAVCKVAVLFSNILLLVGQNSAGAQNRVDVLRGQQCTQVCNTQAQSGACSYTFVVPKNERDSSCQSSPSAQILTEMKRDVKKTSDKTNRLRHQFSRYREDRELWSANMHKDVVNATARMEIRLLEHDVKVKNLELQLLNQTLELERLKGKNRELEGIVLMSEFELTQLRDSRQTVDHLNEVVTTLQTRLNEVSQLLTGQLQEMLGGQLGIRPPGGYPPPPGAFSAQPQSAFSAARQTKMYGSIPPQRIGFDKIFVNEGADFHPGNGTFVTRVAGVYFFTFTIQSYDGKFTNIALVQNGREQVTLYTEDDDRNIMQSQSIMLRLSTNDNVWLQMDGGTHHAILSFHDNRITFSGYLVYAKFS</sequence>
<evidence type="ECO:0000259" key="6">
    <source>
        <dbReference type="SMART" id="SM00110"/>
    </source>
</evidence>
<evidence type="ECO:0000256" key="3">
    <source>
        <dbReference type="ARBA" id="ARBA00022729"/>
    </source>
</evidence>
<dbReference type="SUPFAM" id="SSF49842">
    <property type="entry name" value="TNF-like"/>
    <property type="match status" value="1"/>
</dbReference>
<evidence type="ECO:0000313" key="7">
    <source>
        <dbReference type="EMBL" id="CAH1242654.1"/>
    </source>
</evidence>
<dbReference type="InterPro" id="IPR008983">
    <property type="entry name" value="Tumour_necrosis_fac-like_dom"/>
</dbReference>
<dbReference type="PRINTS" id="PR00007">
    <property type="entry name" value="COMPLEMNTC1Q"/>
</dbReference>
<feature type="chain" id="PRO_5035421625" evidence="5">
    <location>
        <begin position="26"/>
        <end position="362"/>
    </location>
</feature>
<evidence type="ECO:0000256" key="1">
    <source>
        <dbReference type="ARBA" id="ARBA00004613"/>
    </source>
</evidence>
<accession>A0A8K0EAT9</accession>
<evidence type="ECO:0000313" key="8">
    <source>
        <dbReference type="Proteomes" id="UP000838412"/>
    </source>
</evidence>
<comment type="subcellular location">
    <subcellularLocation>
        <location evidence="1">Secreted</location>
    </subcellularLocation>
</comment>
<evidence type="ECO:0000256" key="5">
    <source>
        <dbReference type="SAM" id="SignalP"/>
    </source>
</evidence>
<dbReference type="GO" id="GO:0005615">
    <property type="term" value="C:extracellular space"/>
    <property type="evidence" value="ECO:0007669"/>
    <property type="project" value="TreeGrafter"/>
</dbReference>
<dbReference type="SMART" id="SM00110">
    <property type="entry name" value="C1Q"/>
    <property type="match status" value="1"/>
</dbReference>
<keyword evidence="2" id="KW-0964">Secreted</keyword>
<dbReference type="PANTHER" id="PTHR22923">
    <property type="entry name" value="CEREBELLIN-RELATED"/>
    <property type="match status" value="1"/>
</dbReference>
<protein>
    <submittedName>
        <fullName evidence="7">C1QTNF4 protein</fullName>
    </submittedName>
</protein>
<dbReference type="InterPro" id="IPR001073">
    <property type="entry name" value="C1q_dom"/>
</dbReference>
<dbReference type="PANTHER" id="PTHR22923:SF62">
    <property type="entry name" value="CVP18"/>
    <property type="match status" value="1"/>
</dbReference>
<dbReference type="InterPro" id="IPR050822">
    <property type="entry name" value="Cerebellin_Synaptic_Org"/>
</dbReference>
<evidence type="ECO:0000256" key="2">
    <source>
        <dbReference type="ARBA" id="ARBA00022525"/>
    </source>
</evidence>
<feature type="coiled-coil region" evidence="4">
    <location>
        <begin position="131"/>
        <end position="158"/>
    </location>
</feature>
<dbReference type="Proteomes" id="UP000838412">
    <property type="component" value="Chromosome 13"/>
</dbReference>
<feature type="domain" description="C1q" evidence="6">
    <location>
        <begin position="223"/>
        <end position="360"/>
    </location>
</feature>
<dbReference type="OrthoDB" id="6138508at2759"/>
<keyword evidence="8" id="KW-1185">Reference proteome</keyword>
<dbReference type="Pfam" id="PF00386">
    <property type="entry name" value="C1q"/>
    <property type="match status" value="1"/>
</dbReference>
<evidence type="ECO:0000256" key="4">
    <source>
        <dbReference type="SAM" id="Coils"/>
    </source>
</evidence>
<keyword evidence="3 5" id="KW-0732">Signal</keyword>
<reference evidence="7" key="1">
    <citation type="submission" date="2022-01" db="EMBL/GenBank/DDBJ databases">
        <authorList>
            <person name="Braso-Vives M."/>
        </authorList>
    </citation>
    <scope>NUCLEOTIDE SEQUENCE</scope>
</reference>
<gene>
    <name evidence="7" type="primary">C1QTNF4</name>
    <name evidence="7" type="ORF">BLAG_LOCUS5926</name>
</gene>